<reference evidence="7 8" key="2">
    <citation type="submission" date="2016-05" db="EMBL/GenBank/DDBJ databases">
        <title>Lineage-specific infection strategies underlie the spectrum of fungal disease in amphibians.</title>
        <authorList>
            <person name="Cuomo C.A."/>
            <person name="Farrer R.A."/>
            <person name="James T."/>
            <person name="Longcore J."/>
            <person name="Birren B."/>
        </authorList>
    </citation>
    <scope>NUCLEOTIDE SEQUENCE [LARGE SCALE GENOMIC DNA]</scope>
    <source>
        <strain evidence="7 8">JEL423</strain>
    </source>
</reference>
<evidence type="ECO:0000259" key="6">
    <source>
        <dbReference type="PROSITE" id="PS51503"/>
    </source>
</evidence>
<dbReference type="OrthoDB" id="1915122at2759"/>
<feature type="transmembrane region" description="Helical" evidence="5">
    <location>
        <begin position="130"/>
        <end position="149"/>
    </location>
</feature>
<feature type="transmembrane region" description="Helical" evidence="5">
    <location>
        <begin position="170"/>
        <end position="189"/>
    </location>
</feature>
<accession>A0A177WLP8</accession>
<evidence type="ECO:0000313" key="7">
    <source>
        <dbReference type="EMBL" id="OAJ40311.1"/>
    </source>
</evidence>
<organism evidence="7 8">
    <name type="scientific">Batrachochytrium dendrobatidis (strain JEL423)</name>
    <dbReference type="NCBI Taxonomy" id="403673"/>
    <lineage>
        <taxon>Eukaryota</taxon>
        <taxon>Fungi</taxon>
        <taxon>Fungi incertae sedis</taxon>
        <taxon>Chytridiomycota</taxon>
        <taxon>Chytridiomycota incertae sedis</taxon>
        <taxon>Chytridiomycetes</taxon>
        <taxon>Rhizophydiales</taxon>
        <taxon>Rhizophydiales incertae sedis</taxon>
        <taxon>Batrachochytrium</taxon>
    </lineage>
</organism>
<dbReference type="PANTHER" id="PTHR28018:SF3">
    <property type="entry name" value="RESPIRATORY SUPERCOMPLEX FACTOR 2, MITOCHONDRIAL"/>
    <property type="match status" value="1"/>
</dbReference>
<feature type="transmembrane region" description="Helical" evidence="5">
    <location>
        <begin position="61"/>
        <end position="79"/>
    </location>
</feature>
<dbReference type="Pfam" id="PF04588">
    <property type="entry name" value="HIG_1_N"/>
    <property type="match status" value="1"/>
</dbReference>
<feature type="domain" description="HIG1" evidence="6">
    <location>
        <begin position="101"/>
        <end position="193"/>
    </location>
</feature>
<evidence type="ECO:0000256" key="1">
    <source>
        <dbReference type="ARBA" id="ARBA00004173"/>
    </source>
</evidence>
<dbReference type="AlphaFoldDB" id="A0A177WLP8"/>
<evidence type="ECO:0000256" key="3">
    <source>
        <dbReference type="ARBA" id="ARBA00022989"/>
    </source>
</evidence>
<dbReference type="Proteomes" id="UP000077115">
    <property type="component" value="Unassembled WGS sequence"/>
</dbReference>
<dbReference type="PROSITE" id="PS51503">
    <property type="entry name" value="HIG1"/>
    <property type="match status" value="1"/>
</dbReference>
<sequence>MTVTTTNPTEVNSHPVFKNADEQHNWVLMQGAKSSVLWGSLGGIAHMLAQRTLQPYQRLSLPFKSFLLIAVPMAAFFTTTDRAAMEADRIRAQRYSITREDELNVREVSPITDTSSTNDKLKHYLVQNKYSVLGYTWLGVVGLSLAYNFTRPNTAMSQKLINSRMVAQSAVLLGFAGLAALSTTATPTVTVDPHYERIMHQEQSTKSH</sequence>
<evidence type="ECO:0000256" key="4">
    <source>
        <dbReference type="ARBA" id="ARBA00023136"/>
    </source>
</evidence>
<gene>
    <name evidence="7" type="ORF">BDEG_24060</name>
</gene>
<dbReference type="VEuPathDB" id="FungiDB:BDEG_24060"/>
<keyword evidence="2 5" id="KW-0812">Transmembrane</keyword>
<dbReference type="InterPro" id="IPR040153">
    <property type="entry name" value="Rcf2"/>
</dbReference>
<keyword evidence="3 5" id="KW-1133">Transmembrane helix</keyword>
<evidence type="ECO:0000256" key="2">
    <source>
        <dbReference type="ARBA" id="ARBA00022692"/>
    </source>
</evidence>
<protein>
    <recommendedName>
        <fullName evidence="6">HIG1 domain-containing protein</fullName>
    </recommendedName>
</protein>
<dbReference type="EMBL" id="DS022304">
    <property type="protein sequence ID" value="OAJ40311.1"/>
    <property type="molecule type" value="Genomic_DNA"/>
</dbReference>
<dbReference type="InterPro" id="IPR007667">
    <property type="entry name" value="Hypoxia_induced_domain"/>
</dbReference>
<dbReference type="PANTHER" id="PTHR28018">
    <property type="entry name" value="RESPIRATORY SUPERCOMPLEX FACTOR 2, MITOCHONDRIAL"/>
    <property type="match status" value="1"/>
</dbReference>
<reference evidence="7 8" key="1">
    <citation type="submission" date="2006-10" db="EMBL/GenBank/DDBJ databases">
        <title>The Genome Sequence of Batrachochytrium dendrobatidis JEL423.</title>
        <authorList>
            <consortium name="The Broad Institute Genome Sequencing Platform"/>
            <person name="Birren B."/>
            <person name="Lander E."/>
            <person name="Galagan J."/>
            <person name="Cuomo C."/>
            <person name="Devon K."/>
            <person name="Jaffe D."/>
            <person name="Butler J."/>
            <person name="Alvarez P."/>
            <person name="Gnerre S."/>
            <person name="Grabherr M."/>
            <person name="Kleber M."/>
            <person name="Mauceli E."/>
            <person name="Brockman W."/>
            <person name="Young S."/>
            <person name="LaButti K."/>
            <person name="Sykes S."/>
            <person name="DeCaprio D."/>
            <person name="Crawford M."/>
            <person name="Koehrsen M."/>
            <person name="Engels R."/>
            <person name="Montgomery P."/>
            <person name="Pearson M."/>
            <person name="Howarth C."/>
            <person name="Larson L."/>
            <person name="White J."/>
            <person name="O'Leary S."/>
            <person name="Kodira C."/>
            <person name="Zeng Q."/>
            <person name="Yandava C."/>
            <person name="Alvarado L."/>
            <person name="Longcore J."/>
            <person name="James T."/>
        </authorList>
    </citation>
    <scope>NUCLEOTIDE SEQUENCE [LARGE SCALE GENOMIC DNA]</scope>
    <source>
        <strain evidence="7 8">JEL423</strain>
    </source>
</reference>
<name>A0A177WLP8_BATDL</name>
<evidence type="ECO:0000313" key="8">
    <source>
        <dbReference type="Proteomes" id="UP000077115"/>
    </source>
</evidence>
<dbReference type="GO" id="GO:0005739">
    <property type="term" value="C:mitochondrion"/>
    <property type="evidence" value="ECO:0007669"/>
    <property type="project" value="UniProtKB-SubCell"/>
</dbReference>
<proteinExistence type="predicted"/>
<keyword evidence="4 5" id="KW-0472">Membrane</keyword>
<dbReference type="STRING" id="403673.A0A177WLP8"/>
<dbReference type="GO" id="GO:0033617">
    <property type="term" value="P:mitochondrial respiratory chain complex IV assembly"/>
    <property type="evidence" value="ECO:0007669"/>
    <property type="project" value="TreeGrafter"/>
</dbReference>
<evidence type="ECO:0000256" key="5">
    <source>
        <dbReference type="SAM" id="Phobius"/>
    </source>
</evidence>
<comment type="subcellular location">
    <subcellularLocation>
        <location evidence="1">Mitochondrion</location>
    </subcellularLocation>
</comment>